<dbReference type="InterPro" id="IPR002372">
    <property type="entry name" value="PQQ_rpt_dom"/>
</dbReference>
<evidence type="ECO:0000256" key="2">
    <source>
        <dbReference type="ARBA" id="ARBA00008156"/>
    </source>
</evidence>
<dbReference type="InterPro" id="IPR018391">
    <property type="entry name" value="PQQ_b-propeller_rpt"/>
</dbReference>
<comment type="similarity">
    <text evidence="2">Belongs to the bacterial PQQ dehydrogenase family.</text>
</comment>
<sequence>MLCVAASCGVSENRNVDWPEYLGGTDRNHYSPLSQVHAGNINKLEIAWTFHTGEPGEMQCSPIMAGKTLYGVTALNQLFALDAETGAERWRFAPDTVRSAATNRGVAYWSGGGEARILFAHQSWLYAVDAKTGKPVSSFGANGRVSLRAGLGPGAADKYVVSTTPGTVYKNTIIMPIRVGEGAGAAPGYIQAFDVQTGRLTWVFHTIPHPGEKGYGTWPGDAWKDPAIGGANNWAGMALDKKRGIVYIPTGSPAFDFYGGNRKGANLFGNCILALNAENGNYIWHFQTVRHDLWDRDLPAPPNLLTIKKDHQLMDVVAQVTKSGYVYVLDRDTGQPVFPIDEVAAPASVMEGEAAWPTQPIPRLPGPFARQRLTDEDITRFSDKRDSLLTVFQNSNKGAFHPLEFKNTLLFPGADGGAEWGGAGVSPDGILYINANEMAWSFSLSRKKEQAGHAGMSGRILYNNNCAACHRPDLAGNPGSGYPSLQALNSRMKKQEVLNIMKTGRGMMPGFTTITDQQKQAIIGFLWGQEKTEAADDIAVAAGGSSVPYEFNGYNKFLDENGLPAITPPWGTLTAIDLNTGQHNWQVPLGETASLKAKGIPATGTENYGGPLVTAGGLLFIAATKDAKFRAFDCKTGKLLWEFPLPAAGFATPVTYAIDGKQYIVIACGGTKLGTAKGDVYIAFSLPREK</sequence>
<dbReference type="PANTHER" id="PTHR32303">
    <property type="entry name" value="QUINOPROTEIN ALCOHOL DEHYDROGENASE (CYTOCHROME C)"/>
    <property type="match status" value="1"/>
</dbReference>
<dbReference type="GO" id="GO:0009055">
    <property type="term" value="F:electron transfer activity"/>
    <property type="evidence" value="ECO:0007669"/>
    <property type="project" value="InterPro"/>
</dbReference>
<keyword evidence="4 8" id="KW-0479">Metal-binding</keyword>
<dbReference type="Pfam" id="PF01011">
    <property type="entry name" value="PQQ"/>
    <property type="match status" value="2"/>
</dbReference>
<comment type="cofactor">
    <cofactor evidence="1">
        <name>pyrroloquinoline quinone</name>
        <dbReference type="ChEBI" id="CHEBI:58442"/>
    </cofactor>
</comment>
<reference evidence="11" key="1">
    <citation type="submission" date="2016-10" db="EMBL/GenBank/DDBJ databases">
        <authorList>
            <person name="Varghese N."/>
            <person name="Submissions S."/>
        </authorList>
    </citation>
    <scope>NUCLEOTIDE SEQUENCE [LARGE SCALE GENOMIC DNA]</scope>
    <source>
        <strain evidence="11">DSM 25811 / CCM 8410 / LMG 26954 / E90</strain>
    </source>
</reference>
<dbReference type="SUPFAM" id="SSF50998">
    <property type="entry name" value="Quinoprotein alcohol dehydrogenase-like"/>
    <property type="match status" value="1"/>
</dbReference>
<organism evidence="10 11">
    <name type="scientific">Niabella drilacis (strain DSM 25811 / CCM 8410 / CCUG 62505 / LMG 26954 / E90)</name>
    <dbReference type="NCBI Taxonomy" id="1285928"/>
    <lineage>
        <taxon>Bacteria</taxon>
        <taxon>Pseudomonadati</taxon>
        <taxon>Bacteroidota</taxon>
        <taxon>Chitinophagia</taxon>
        <taxon>Chitinophagales</taxon>
        <taxon>Chitinophagaceae</taxon>
        <taxon>Niabella</taxon>
    </lineage>
</organism>
<feature type="domain" description="Cytochrome c" evidence="9">
    <location>
        <begin position="453"/>
        <end position="530"/>
    </location>
</feature>
<evidence type="ECO:0000259" key="9">
    <source>
        <dbReference type="PROSITE" id="PS51007"/>
    </source>
</evidence>
<dbReference type="AlphaFoldDB" id="A0A1G6RHZ1"/>
<proteinExistence type="inferred from homology"/>
<keyword evidence="6" id="KW-0560">Oxidoreductase</keyword>
<dbReference type="InterPro" id="IPR017511">
    <property type="entry name" value="PQQ_mDH"/>
</dbReference>
<dbReference type="GO" id="GO:0008876">
    <property type="term" value="F:quinoprotein glucose dehydrogenase activity"/>
    <property type="evidence" value="ECO:0007669"/>
    <property type="project" value="TreeGrafter"/>
</dbReference>
<name>A0A1G6RHZ1_NIADE</name>
<evidence type="ECO:0000313" key="11">
    <source>
        <dbReference type="Proteomes" id="UP000198757"/>
    </source>
</evidence>
<keyword evidence="5" id="KW-0732">Signal</keyword>
<keyword evidence="7 8" id="KW-0408">Iron</keyword>
<dbReference type="Pfam" id="PF13442">
    <property type="entry name" value="Cytochrome_CBB3"/>
    <property type="match status" value="1"/>
</dbReference>
<dbReference type="CDD" id="cd10280">
    <property type="entry name" value="PQQ_mGDH"/>
    <property type="match status" value="1"/>
</dbReference>
<evidence type="ECO:0000256" key="3">
    <source>
        <dbReference type="ARBA" id="ARBA00022617"/>
    </source>
</evidence>
<dbReference type="SUPFAM" id="SSF46626">
    <property type="entry name" value="Cytochrome c"/>
    <property type="match status" value="1"/>
</dbReference>
<dbReference type="GO" id="GO:0020037">
    <property type="term" value="F:heme binding"/>
    <property type="evidence" value="ECO:0007669"/>
    <property type="project" value="InterPro"/>
</dbReference>
<evidence type="ECO:0000256" key="4">
    <source>
        <dbReference type="ARBA" id="ARBA00022723"/>
    </source>
</evidence>
<evidence type="ECO:0000313" key="10">
    <source>
        <dbReference type="EMBL" id="SDD04242.1"/>
    </source>
</evidence>
<evidence type="ECO:0000256" key="7">
    <source>
        <dbReference type="ARBA" id="ARBA00023004"/>
    </source>
</evidence>
<dbReference type="GO" id="GO:0048038">
    <property type="term" value="F:quinone binding"/>
    <property type="evidence" value="ECO:0007669"/>
    <property type="project" value="InterPro"/>
</dbReference>
<evidence type="ECO:0000256" key="5">
    <source>
        <dbReference type="ARBA" id="ARBA00022729"/>
    </source>
</evidence>
<dbReference type="GO" id="GO:0046872">
    <property type="term" value="F:metal ion binding"/>
    <property type="evidence" value="ECO:0007669"/>
    <property type="project" value="UniProtKB-KW"/>
</dbReference>
<dbReference type="Gene3D" id="2.140.10.10">
    <property type="entry name" value="Quinoprotein alcohol dehydrogenase-like superfamily"/>
    <property type="match status" value="2"/>
</dbReference>
<dbReference type="EMBL" id="FMZO01000005">
    <property type="protein sequence ID" value="SDD04242.1"/>
    <property type="molecule type" value="Genomic_DNA"/>
</dbReference>
<protein>
    <submittedName>
        <fullName evidence="10">Quinoprotein glucose dehydrogenase</fullName>
    </submittedName>
</protein>
<dbReference type="GO" id="GO:0016020">
    <property type="term" value="C:membrane"/>
    <property type="evidence" value="ECO:0007669"/>
    <property type="project" value="InterPro"/>
</dbReference>
<dbReference type="InterPro" id="IPR009056">
    <property type="entry name" value="Cyt_c-like_dom"/>
</dbReference>
<keyword evidence="3 8" id="KW-0349">Heme</keyword>
<evidence type="ECO:0000256" key="8">
    <source>
        <dbReference type="PROSITE-ProRule" id="PRU00433"/>
    </source>
</evidence>
<dbReference type="PANTHER" id="PTHR32303:SF4">
    <property type="entry name" value="QUINOPROTEIN GLUCOSE DEHYDROGENASE"/>
    <property type="match status" value="1"/>
</dbReference>
<evidence type="ECO:0000256" key="6">
    <source>
        <dbReference type="ARBA" id="ARBA00023002"/>
    </source>
</evidence>
<dbReference type="InterPro" id="IPR011047">
    <property type="entry name" value="Quinoprotein_ADH-like_sf"/>
</dbReference>
<accession>A0A1G6RHZ1</accession>
<dbReference type="RefSeq" id="WP_218127740.1">
    <property type="nucleotide sequence ID" value="NZ_FMZO01000005.1"/>
</dbReference>
<dbReference type="PROSITE" id="PS51007">
    <property type="entry name" value="CYTC"/>
    <property type="match status" value="1"/>
</dbReference>
<gene>
    <name evidence="10" type="ORF">SAMN04487894_105290</name>
</gene>
<keyword evidence="11" id="KW-1185">Reference proteome</keyword>
<dbReference type="Proteomes" id="UP000198757">
    <property type="component" value="Unassembled WGS sequence"/>
</dbReference>
<evidence type="ECO:0000256" key="1">
    <source>
        <dbReference type="ARBA" id="ARBA00001931"/>
    </source>
</evidence>
<dbReference type="STRING" id="1285928.SAMN04487894_105290"/>
<dbReference type="SMART" id="SM00564">
    <property type="entry name" value="PQQ"/>
    <property type="match status" value="5"/>
</dbReference>
<dbReference type="InterPro" id="IPR036909">
    <property type="entry name" value="Cyt_c-like_dom_sf"/>
</dbReference>